<comment type="caution">
    <text evidence="1">The sequence shown here is derived from an EMBL/GenBank/DDBJ whole genome shotgun (WGS) entry which is preliminary data.</text>
</comment>
<dbReference type="Proteomes" id="UP000324222">
    <property type="component" value="Unassembled WGS sequence"/>
</dbReference>
<gene>
    <name evidence="1" type="ORF">E2C01_028706</name>
</gene>
<keyword evidence="2" id="KW-1185">Reference proteome</keyword>
<evidence type="ECO:0000313" key="2">
    <source>
        <dbReference type="Proteomes" id="UP000324222"/>
    </source>
</evidence>
<dbReference type="AlphaFoldDB" id="A0A5B7EPY0"/>
<protein>
    <submittedName>
        <fullName evidence="1">Uncharacterized protein</fullName>
    </submittedName>
</protein>
<reference evidence="1 2" key="1">
    <citation type="submission" date="2019-05" db="EMBL/GenBank/DDBJ databases">
        <title>Another draft genome of Portunus trituberculatus and its Hox gene families provides insights of decapod evolution.</title>
        <authorList>
            <person name="Jeong J.-H."/>
            <person name="Song I."/>
            <person name="Kim S."/>
            <person name="Choi T."/>
            <person name="Kim D."/>
            <person name="Ryu S."/>
            <person name="Kim W."/>
        </authorList>
    </citation>
    <scope>NUCLEOTIDE SEQUENCE [LARGE SCALE GENOMIC DNA]</scope>
    <source>
        <tissue evidence="1">Muscle</tissue>
    </source>
</reference>
<name>A0A5B7EPY0_PORTR</name>
<evidence type="ECO:0000313" key="1">
    <source>
        <dbReference type="EMBL" id="MPC35286.1"/>
    </source>
</evidence>
<accession>A0A5B7EPY0</accession>
<sequence length="76" mass="8720">MCRDADHSSASLQTNTGCMIYVYCYRWSVVKHAPRNSQPCFVFGLGREGGGGKWGRHTQRLHHKLSSYQFVRKTTK</sequence>
<organism evidence="1 2">
    <name type="scientific">Portunus trituberculatus</name>
    <name type="common">Swimming crab</name>
    <name type="synonym">Neptunus trituberculatus</name>
    <dbReference type="NCBI Taxonomy" id="210409"/>
    <lineage>
        <taxon>Eukaryota</taxon>
        <taxon>Metazoa</taxon>
        <taxon>Ecdysozoa</taxon>
        <taxon>Arthropoda</taxon>
        <taxon>Crustacea</taxon>
        <taxon>Multicrustacea</taxon>
        <taxon>Malacostraca</taxon>
        <taxon>Eumalacostraca</taxon>
        <taxon>Eucarida</taxon>
        <taxon>Decapoda</taxon>
        <taxon>Pleocyemata</taxon>
        <taxon>Brachyura</taxon>
        <taxon>Eubrachyura</taxon>
        <taxon>Portunoidea</taxon>
        <taxon>Portunidae</taxon>
        <taxon>Portuninae</taxon>
        <taxon>Portunus</taxon>
    </lineage>
</organism>
<proteinExistence type="predicted"/>
<dbReference type="EMBL" id="VSRR010003238">
    <property type="protein sequence ID" value="MPC35286.1"/>
    <property type="molecule type" value="Genomic_DNA"/>
</dbReference>